<reference evidence="8 9" key="1">
    <citation type="submission" date="2016-10" db="EMBL/GenBank/DDBJ databases">
        <authorList>
            <person name="de Groot N.N."/>
        </authorList>
    </citation>
    <scope>NUCLEOTIDE SEQUENCE [LARGE SCALE GENOMIC DNA]</scope>
    <source>
        <strain evidence="8 9">DSM 15123</strain>
    </source>
</reference>
<comment type="subcellular location">
    <subcellularLocation>
        <location evidence="1">Cell membrane</location>
        <topology evidence="1">Multi-pass membrane protein</topology>
    </subcellularLocation>
</comment>
<sequence length="212" mass="22564">MHIEPGILSSAKIAFANVAAIGMLAAYAPGLVKRPTLLLRTALAAVFFSVFMQVFHMPVGASELHFVGAMPIYLLLGFVPTLFGFALGLLLQGLLFDPQDLAHLAVNSLSLMVPLAAVHYGLGKRIAGQFTVANIVKLDFAFYAGVTLMVGFWLSMGTEPTPLANWAAFAASYLALVLVEPLVTLAIVRAARGFKDASWAQLCLDERVTAAA</sequence>
<dbReference type="Proteomes" id="UP000199531">
    <property type="component" value="Unassembled WGS sequence"/>
</dbReference>
<dbReference type="STRING" id="1121117.SAMN02745977_00497"/>
<feature type="transmembrane region" description="Helical" evidence="7">
    <location>
        <begin position="134"/>
        <end position="154"/>
    </location>
</feature>
<keyword evidence="5 7" id="KW-1133">Transmembrane helix</keyword>
<name>A0A1H8E0I0_9BURK</name>
<keyword evidence="6 7" id="KW-0472">Membrane</keyword>
<dbReference type="AlphaFoldDB" id="A0A1H8E0I0"/>
<keyword evidence="4 7" id="KW-0812">Transmembrane</keyword>
<evidence type="ECO:0000256" key="7">
    <source>
        <dbReference type="SAM" id="Phobius"/>
    </source>
</evidence>
<dbReference type="InterPro" id="IPR002751">
    <property type="entry name" value="CbiM/NikMN"/>
</dbReference>
<gene>
    <name evidence="8" type="ORF">SAMN02745977_00497</name>
</gene>
<evidence type="ECO:0000313" key="9">
    <source>
        <dbReference type="Proteomes" id="UP000199531"/>
    </source>
</evidence>
<dbReference type="RefSeq" id="WP_091813411.1">
    <property type="nucleotide sequence ID" value="NZ_FOCW01000001.1"/>
</dbReference>
<dbReference type="Gene3D" id="1.10.1760.20">
    <property type="match status" value="1"/>
</dbReference>
<dbReference type="GO" id="GO:0005886">
    <property type="term" value="C:plasma membrane"/>
    <property type="evidence" value="ECO:0007669"/>
    <property type="project" value="UniProtKB-SubCell"/>
</dbReference>
<evidence type="ECO:0000256" key="2">
    <source>
        <dbReference type="ARBA" id="ARBA00022448"/>
    </source>
</evidence>
<keyword evidence="2" id="KW-0813">Transport</keyword>
<keyword evidence="9" id="KW-1185">Reference proteome</keyword>
<feature type="transmembrane region" description="Helical" evidence="7">
    <location>
        <begin position="38"/>
        <end position="60"/>
    </location>
</feature>
<feature type="transmembrane region" description="Helical" evidence="7">
    <location>
        <begin position="101"/>
        <end position="122"/>
    </location>
</feature>
<dbReference type="OrthoDB" id="4710659at2"/>
<organism evidence="8 9">
    <name type="scientific">Brachymonas denitrificans DSM 15123</name>
    <dbReference type="NCBI Taxonomy" id="1121117"/>
    <lineage>
        <taxon>Bacteria</taxon>
        <taxon>Pseudomonadati</taxon>
        <taxon>Pseudomonadota</taxon>
        <taxon>Betaproteobacteria</taxon>
        <taxon>Burkholderiales</taxon>
        <taxon>Comamonadaceae</taxon>
        <taxon>Brachymonas</taxon>
    </lineage>
</organism>
<evidence type="ECO:0000313" key="8">
    <source>
        <dbReference type="EMBL" id="SEN12298.1"/>
    </source>
</evidence>
<feature type="transmembrane region" description="Helical" evidence="7">
    <location>
        <begin position="72"/>
        <end position="95"/>
    </location>
</feature>
<proteinExistence type="predicted"/>
<dbReference type="Pfam" id="PF01891">
    <property type="entry name" value="CbiM"/>
    <property type="match status" value="1"/>
</dbReference>
<keyword evidence="3" id="KW-1003">Cell membrane</keyword>
<evidence type="ECO:0000256" key="1">
    <source>
        <dbReference type="ARBA" id="ARBA00004651"/>
    </source>
</evidence>
<accession>A0A1H8E0I0</accession>
<protein>
    <submittedName>
        <fullName evidence="8">ABC-type Co2+ transport system, permease component</fullName>
    </submittedName>
</protein>
<dbReference type="GO" id="GO:0000041">
    <property type="term" value="P:transition metal ion transport"/>
    <property type="evidence" value="ECO:0007669"/>
    <property type="project" value="InterPro"/>
</dbReference>
<feature type="transmembrane region" description="Helical" evidence="7">
    <location>
        <begin position="12"/>
        <end position="32"/>
    </location>
</feature>
<evidence type="ECO:0000256" key="5">
    <source>
        <dbReference type="ARBA" id="ARBA00022989"/>
    </source>
</evidence>
<dbReference type="EMBL" id="FOCW01000001">
    <property type="protein sequence ID" value="SEN12298.1"/>
    <property type="molecule type" value="Genomic_DNA"/>
</dbReference>
<evidence type="ECO:0000256" key="4">
    <source>
        <dbReference type="ARBA" id="ARBA00022692"/>
    </source>
</evidence>
<evidence type="ECO:0000256" key="3">
    <source>
        <dbReference type="ARBA" id="ARBA00022475"/>
    </source>
</evidence>
<feature type="transmembrane region" description="Helical" evidence="7">
    <location>
        <begin position="166"/>
        <end position="188"/>
    </location>
</feature>
<evidence type="ECO:0000256" key="6">
    <source>
        <dbReference type="ARBA" id="ARBA00023136"/>
    </source>
</evidence>